<sequence>VGQAFPDFELPDHNGSAVRSSELLSEGPLVVTFYRGGWCPYCNLALRALQDKLPEMKELGANLVAISPQLPDGSLSTAEQNSLEFSVLSDVGLKVASDAGVVWEIPEYAMEWHQKFFGMDLESTNGAGNSNKLPVPATFVIGRDGRVLWRFVEAKYWERANPEDIVNALRSKPVIEQVKGAFGMLPNLMATFAESPAAIEGYLTLMGIFSSKTDFSPTEQQVVLMTNNRLNGCTYCMAAHTGIAKSSGVPDDVIESLRSGTAIEDPKLDALRVFTEQ</sequence>
<dbReference type="CDD" id="cd02970">
    <property type="entry name" value="PRX_like2"/>
    <property type="match status" value="1"/>
</dbReference>
<evidence type="ECO:0000313" key="2">
    <source>
        <dbReference type="EMBL" id="CAK9075285.1"/>
    </source>
</evidence>
<dbReference type="InterPro" id="IPR013766">
    <property type="entry name" value="Thioredoxin_domain"/>
</dbReference>
<dbReference type="SUPFAM" id="SSF69118">
    <property type="entry name" value="AhpD-like"/>
    <property type="match status" value="1"/>
</dbReference>
<accession>A0ABP0PGX2</accession>
<dbReference type="Pfam" id="PF00578">
    <property type="entry name" value="AhpC-TSA"/>
    <property type="match status" value="1"/>
</dbReference>
<dbReference type="EMBL" id="CAXAMM010036100">
    <property type="protein sequence ID" value="CAK9075285.1"/>
    <property type="molecule type" value="Genomic_DNA"/>
</dbReference>
<proteinExistence type="predicted"/>
<organism evidence="2 3">
    <name type="scientific">Durusdinium trenchii</name>
    <dbReference type="NCBI Taxonomy" id="1381693"/>
    <lineage>
        <taxon>Eukaryota</taxon>
        <taxon>Sar</taxon>
        <taxon>Alveolata</taxon>
        <taxon>Dinophyceae</taxon>
        <taxon>Suessiales</taxon>
        <taxon>Symbiodiniaceae</taxon>
        <taxon>Durusdinium</taxon>
    </lineage>
</organism>
<dbReference type="Gene3D" id="3.40.30.10">
    <property type="entry name" value="Glutaredoxin"/>
    <property type="match status" value="1"/>
</dbReference>
<dbReference type="InterPro" id="IPR036249">
    <property type="entry name" value="Thioredoxin-like_sf"/>
</dbReference>
<dbReference type="PROSITE" id="PS51352">
    <property type="entry name" value="THIOREDOXIN_2"/>
    <property type="match status" value="1"/>
</dbReference>
<dbReference type="GO" id="GO:0004601">
    <property type="term" value="F:peroxidase activity"/>
    <property type="evidence" value="ECO:0007669"/>
    <property type="project" value="UniProtKB-KW"/>
</dbReference>
<gene>
    <name evidence="2" type="ORF">SCF082_LOCUS36506</name>
</gene>
<dbReference type="SUPFAM" id="SSF52833">
    <property type="entry name" value="Thioredoxin-like"/>
    <property type="match status" value="1"/>
</dbReference>
<dbReference type="Pfam" id="PF02627">
    <property type="entry name" value="CMD"/>
    <property type="match status" value="1"/>
</dbReference>
<protein>
    <submittedName>
        <fullName evidence="2">Peroxiredoxin Rv1608c (Bacterioferritin comigratory protein) (Thioredoxin peroxidase) (Thioredoxin-dependent peroxiredoxin Rv1608c)</fullName>
    </submittedName>
</protein>
<dbReference type="Proteomes" id="UP001642464">
    <property type="component" value="Unassembled WGS sequence"/>
</dbReference>
<keyword evidence="3" id="KW-1185">Reference proteome</keyword>
<feature type="non-terminal residue" evidence="2">
    <location>
        <position position="1"/>
    </location>
</feature>
<comment type="caution">
    <text evidence="2">The sequence shown here is derived from an EMBL/GenBank/DDBJ whole genome shotgun (WGS) entry which is preliminary data.</text>
</comment>
<evidence type="ECO:0000313" key="3">
    <source>
        <dbReference type="Proteomes" id="UP001642464"/>
    </source>
</evidence>
<name>A0ABP0PGX2_9DINO</name>
<dbReference type="InterPro" id="IPR003779">
    <property type="entry name" value="CMD-like"/>
</dbReference>
<reference evidence="2 3" key="1">
    <citation type="submission" date="2024-02" db="EMBL/GenBank/DDBJ databases">
        <authorList>
            <person name="Chen Y."/>
            <person name="Shah S."/>
            <person name="Dougan E. K."/>
            <person name="Thang M."/>
            <person name="Chan C."/>
        </authorList>
    </citation>
    <scope>NUCLEOTIDE SEQUENCE [LARGE SCALE GENOMIC DNA]</scope>
</reference>
<feature type="domain" description="Thioredoxin" evidence="1">
    <location>
        <begin position="1"/>
        <end position="174"/>
    </location>
</feature>
<dbReference type="Gene3D" id="1.20.1290.10">
    <property type="entry name" value="AhpD-like"/>
    <property type="match status" value="1"/>
</dbReference>
<dbReference type="PANTHER" id="PTHR35446">
    <property type="entry name" value="SI:CH211-175M2.5"/>
    <property type="match status" value="1"/>
</dbReference>
<feature type="non-terminal residue" evidence="2">
    <location>
        <position position="277"/>
    </location>
</feature>
<dbReference type="InterPro" id="IPR029032">
    <property type="entry name" value="AhpD-like"/>
</dbReference>
<evidence type="ECO:0000259" key="1">
    <source>
        <dbReference type="PROSITE" id="PS51352"/>
    </source>
</evidence>
<dbReference type="InterPro" id="IPR000866">
    <property type="entry name" value="AhpC/TSA"/>
</dbReference>
<keyword evidence="2" id="KW-0560">Oxidoreductase</keyword>
<keyword evidence="2" id="KW-0575">Peroxidase</keyword>
<dbReference type="PANTHER" id="PTHR35446:SF3">
    <property type="entry name" value="CMD DOMAIN-CONTAINING PROTEIN"/>
    <property type="match status" value="1"/>
</dbReference>